<proteinExistence type="predicted"/>
<dbReference type="EMBL" id="KY684086">
    <property type="protein sequence ID" value="ARF09652.1"/>
    <property type="molecule type" value="Genomic_DNA"/>
</dbReference>
<gene>
    <name evidence="1" type="ORF">Indivirus_2_31</name>
</gene>
<reference evidence="1" key="1">
    <citation type="journal article" date="2017" name="Science">
        <title>Giant viruses with an expanded complement of translation system components.</title>
        <authorList>
            <person name="Schulz F."/>
            <person name="Yutin N."/>
            <person name="Ivanova N.N."/>
            <person name="Ortega D.R."/>
            <person name="Lee T.K."/>
            <person name="Vierheilig J."/>
            <person name="Daims H."/>
            <person name="Horn M."/>
            <person name="Wagner M."/>
            <person name="Jensen G.J."/>
            <person name="Kyrpides N.C."/>
            <person name="Koonin E.V."/>
            <person name="Woyke T."/>
        </authorList>
    </citation>
    <scope>NUCLEOTIDE SEQUENCE</scope>
    <source>
        <strain evidence="1">ILV1</strain>
    </source>
</reference>
<name>A0A1V0SD68_9VIRU</name>
<organism evidence="1">
    <name type="scientific">Indivirus ILV1</name>
    <dbReference type="NCBI Taxonomy" id="1977633"/>
    <lineage>
        <taxon>Viruses</taxon>
        <taxon>Varidnaviria</taxon>
        <taxon>Bamfordvirae</taxon>
        <taxon>Nucleocytoviricota</taxon>
        <taxon>Megaviricetes</taxon>
        <taxon>Imitervirales</taxon>
        <taxon>Mimiviridae</taxon>
        <taxon>Klosneuvirinae</taxon>
        <taxon>Indivirus</taxon>
    </lineage>
</organism>
<sequence length="204" mass="23214">MNSYQKVRATIHARYEVQYAALCGRIATIRKALRERRKRLPSNFRVDKTGRVQYPTDSDDDGNTSELRSYAFGGRLRDFFLPFSEDISFPSDLFTLITVFAGSTGDLQAAHDFVQLLRKINEHAVRPEFSDIESINEVRLLLTEAAWACKLEHDCHRCFDLGKIVRFGDYPGPYSTDVLDASVIPCPKCFPTPVDETPEDDRDA</sequence>
<evidence type="ECO:0000313" key="1">
    <source>
        <dbReference type="EMBL" id="ARF09652.1"/>
    </source>
</evidence>
<accession>A0A1V0SD68</accession>
<protein>
    <submittedName>
        <fullName evidence="1">Uncharacterized protein</fullName>
    </submittedName>
</protein>